<evidence type="ECO:0000313" key="2">
    <source>
        <dbReference type="EMBL" id="TCT00506.1"/>
    </source>
</evidence>
<dbReference type="InterPro" id="IPR036390">
    <property type="entry name" value="WH_DNA-bd_sf"/>
</dbReference>
<dbReference type="Gene3D" id="1.10.10.10">
    <property type="entry name" value="Winged helix-like DNA-binding domain superfamily/Winged helix DNA-binding domain"/>
    <property type="match status" value="1"/>
</dbReference>
<evidence type="ECO:0000313" key="3">
    <source>
        <dbReference type="Proteomes" id="UP000295525"/>
    </source>
</evidence>
<dbReference type="InterPro" id="IPR051797">
    <property type="entry name" value="TrmB-like"/>
</dbReference>
<dbReference type="EMBL" id="SMAJ01000031">
    <property type="protein sequence ID" value="TCT00506.1"/>
    <property type="molecule type" value="Genomic_DNA"/>
</dbReference>
<dbReference type="OrthoDB" id="1493540at2"/>
<evidence type="ECO:0000259" key="1">
    <source>
        <dbReference type="Pfam" id="PF01978"/>
    </source>
</evidence>
<feature type="domain" description="Transcription regulator TrmB N-terminal" evidence="1">
    <location>
        <begin position="4"/>
        <end position="72"/>
    </location>
</feature>
<gene>
    <name evidence="2" type="ORF">EDC26_13117</name>
</gene>
<dbReference type="PANTHER" id="PTHR34293">
    <property type="entry name" value="HTH-TYPE TRANSCRIPTIONAL REGULATOR TRMBL2"/>
    <property type="match status" value="1"/>
</dbReference>
<keyword evidence="3" id="KW-1185">Reference proteome</keyword>
<proteinExistence type="predicted"/>
<dbReference type="RefSeq" id="WP_132586457.1">
    <property type="nucleotide sequence ID" value="NZ_SMAJ01000031.1"/>
</dbReference>
<dbReference type="AlphaFoldDB" id="A0A4R3LLN9"/>
<dbReference type="Proteomes" id="UP000295525">
    <property type="component" value="Unassembled WGS sequence"/>
</dbReference>
<dbReference type="Pfam" id="PF01978">
    <property type="entry name" value="TrmB"/>
    <property type="match status" value="1"/>
</dbReference>
<comment type="caution">
    <text evidence="2">The sequence shown here is derived from an EMBL/GenBank/DDBJ whole genome shotgun (WGS) entry which is preliminary data.</text>
</comment>
<dbReference type="PANTHER" id="PTHR34293:SF1">
    <property type="entry name" value="HTH-TYPE TRANSCRIPTIONAL REGULATOR TRMBL2"/>
    <property type="match status" value="1"/>
</dbReference>
<name>A0A4R3LLN9_9BURK</name>
<protein>
    <submittedName>
        <fullName evidence="2">Sugar-specific transcriptional regulator TrmB</fullName>
    </submittedName>
</protein>
<dbReference type="SUPFAM" id="SSF46785">
    <property type="entry name" value="Winged helix' DNA-binding domain"/>
    <property type="match status" value="1"/>
</dbReference>
<accession>A0A4R3LLN9</accession>
<dbReference type="InterPro" id="IPR002831">
    <property type="entry name" value="Tscrpt_reg_TrmB_N"/>
</dbReference>
<dbReference type="InterPro" id="IPR036388">
    <property type="entry name" value="WH-like_DNA-bd_sf"/>
</dbReference>
<reference evidence="2 3" key="1">
    <citation type="submission" date="2019-03" db="EMBL/GenBank/DDBJ databases">
        <title>Genomic Encyclopedia of Type Strains, Phase IV (KMG-IV): sequencing the most valuable type-strain genomes for metagenomic binning, comparative biology and taxonomic classification.</title>
        <authorList>
            <person name="Goeker M."/>
        </authorList>
    </citation>
    <scope>NUCLEOTIDE SEQUENCE [LARGE SCALE GENOMIC DNA]</scope>
    <source>
        <strain evidence="2 3">DSM 24591</strain>
    </source>
</reference>
<organism evidence="2 3">
    <name type="scientific">Paralcaligenes ureilyticus</name>
    <dbReference type="NCBI Taxonomy" id="627131"/>
    <lineage>
        <taxon>Bacteria</taxon>
        <taxon>Pseudomonadati</taxon>
        <taxon>Pseudomonadota</taxon>
        <taxon>Betaproteobacteria</taxon>
        <taxon>Burkholderiales</taxon>
        <taxon>Alcaligenaceae</taxon>
        <taxon>Paralcaligenes</taxon>
    </lineage>
</organism>
<sequence length="268" mass="28719">MQALQELGFTEYEARAYTTLIDAGELSGYELAKESGIPRANVYAVLDKLLQRGAAQRLQHTGGQRYSAIPPNQLLRGIEASQKRALVAAGHALAQRPQQSEPVAVFNLHDGELLAKAQQLIDACEKTVLIAVQPQEAALLAEPIRMARERGVTITTLCLQACEHECGGCQGEIHRVQLAPVDGVRWLVLVTDRSMTLIGQLGATAVDGVVTEQRLVTELAAAYILQNLALAVLGGELAGRVDGQLSQEAQQVLSQLYPGGAFPHISTA</sequence>